<keyword evidence="2" id="KW-1133">Transmembrane helix</keyword>
<dbReference type="CDD" id="cd07361">
    <property type="entry name" value="MEMO_like"/>
    <property type="match status" value="1"/>
</dbReference>
<dbReference type="Gene3D" id="3.30.700.20">
    <property type="entry name" value="Hypothetical protein ph0010, domain 1"/>
    <property type="match status" value="1"/>
</dbReference>
<dbReference type="Pfam" id="PF01871">
    <property type="entry name" value="AMMECR1"/>
    <property type="match status" value="1"/>
</dbReference>
<gene>
    <name evidence="4" type="ORF">CO102_00295</name>
</gene>
<dbReference type="InterPro" id="IPR002733">
    <property type="entry name" value="AMMECR1_domain"/>
</dbReference>
<evidence type="ECO:0000313" key="5">
    <source>
        <dbReference type="Proteomes" id="UP000228770"/>
    </source>
</evidence>
<dbReference type="NCBIfam" id="TIGR04336">
    <property type="entry name" value="AmmeMemoSam_B"/>
    <property type="match status" value="1"/>
</dbReference>
<dbReference type="Gene3D" id="3.30.1490.150">
    <property type="entry name" value="Hypothetical protein ph0010, domain 2"/>
    <property type="match status" value="1"/>
</dbReference>
<evidence type="ECO:0000259" key="3">
    <source>
        <dbReference type="PROSITE" id="PS51112"/>
    </source>
</evidence>
<evidence type="ECO:0000256" key="2">
    <source>
        <dbReference type="SAM" id="Phobius"/>
    </source>
</evidence>
<dbReference type="PROSITE" id="PS51112">
    <property type="entry name" value="AMMECR1"/>
    <property type="match status" value="1"/>
</dbReference>
<dbReference type="InterPro" id="IPR027485">
    <property type="entry name" value="AMMECR1_N"/>
</dbReference>
<sequence length="498" mass="54984">MNRKKAILIALFLFTISIVPFYIILVRSKKGEAELSNLTQMINQKSPIIAREPAVAGTFYPQDPNELDHKIESLIAGINPIEVEGRLKILLVPHAGIEYSGAVAASGFKQIEGKDYTKIILLGISHRQGLDHAAVFSEGAWKTPLGEVLVEENLANKLLDEQGIIKDISAHQNEHSLEVELIFLQKVLKNFKIVPILLGQPSDNLINLLAEKISSNLDSETLLVVSSDLSHYPNWETANKVDKETINSILSGKKEIFEKTLQKLENQHYSNLDTCACGENAIKVGLKVAEILKITNFKKIKYENSGDVTGEKDRVVGYAAIGGWNTQVTLDSESQKEALAIARQTIQEYLSSGKIPVITPQNNALLSPLGAFVTLRKDDELRGCIGIFEPTEPIYQVIQKMAIAAATKDTRFSPVLTDELKDITIEISVMTPKQKIIDWKQIELGKHGVVVQKGFQSGTFLPQVATETGWNLEEFLGQLCSQKAGLPSDCYKDPSTTL</sequence>
<dbReference type="PANTHER" id="PTHR11060:SF0">
    <property type="entry name" value="PROTEIN MEMO1"/>
    <property type="match status" value="1"/>
</dbReference>
<accession>A0A2M8C3M3</accession>
<dbReference type="SUPFAM" id="SSF143447">
    <property type="entry name" value="AMMECR1-like"/>
    <property type="match status" value="1"/>
</dbReference>
<dbReference type="InterPro" id="IPR036071">
    <property type="entry name" value="AMMECR1_dom_sf"/>
</dbReference>
<protein>
    <recommendedName>
        <fullName evidence="3">AMMECR1 domain-containing protein</fullName>
    </recommendedName>
</protein>
<dbReference type="AlphaFoldDB" id="A0A2M8C3M3"/>
<organism evidence="4 5">
    <name type="scientific">Candidatus Brennerbacteria bacterium CG_4_9_14_3_um_filter_43_9</name>
    <dbReference type="NCBI Taxonomy" id="1974522"/>
    <lineage>
        <taxon>Bacteria</taxon>
        <taxon>Candidatus Brenneribacteriota</taxon>
    </lineage>
</organism>
<dbReference type="PANTHER" id="PTHR11060">
    <property type="entry name" value="PROTEIN MEMO1"/>
    <property type="match status" value="1"/>
</dbReference>
<comment type="similarity">
    <text evidence="1">Belongs to the MEMO1 family.</text>
</comment>
<dbReference type="InterPro" id="IPR023473">
    <property type="entry name" value="AMMECR1"/>
</dbReference>
<evidence type="ECO:0000313" key="4">
    <source>
        <dbReference type="EMBL" id="PJB50695.1"/>
    </source>
</evidence>
<keyword evidence="2" id="KW-0812">Transmembrane</keyword>
<dbReference type="EMBL" id="PFUA01000006">
    <property type="protein sequence ID" value="PJB50695.1"/>
    <property type="molecule type" value="Genomic_DNA"/>
</dbReference>
<feature type="non-terminal residue" evidence="4">
    <location>
        <position position="498"/>
    </location>
</feature>
<comment type="caution">
    <text evidence="4">The sequence shown here is derived from an EMBL/GenBank/DDBJ whole genome shotgun (WGS) entry which is preliminary data.</text>
</comment>
<proteinExistence type="inferred from homology"/>
<name>A0A2M8C3M3_9BACT</name>
<keyword evidence="2" id="KW-0472">Membrane</keyword>
<feature type="transmembrane region" description="Helical" evidence="2">
    <location>
        <begin position="7"/>
        <end position="25"/>
    </location>
</feature>
<dbReference type="Gene3D" id="3.40.830.10">
    <property type="entry name" value="LigB-like"/>
    <property type="match status" value="1"/>
</dbReference>
<dbReference type="NCBIfam" id="TIGR04335">
    <property type="entry name" value="AmmeMemoSam_A"/>
    <property type="match status" value="1"/>
</dbReference>
<dbReference type="Proteomes" id="UP000228770">
    <property type="component" value="Unassembled WGS sequence"/>
</dbReference>
<evidence type="ECO:0000256" key="1">
    <source>
        <dbReference type="ARBA" id="ARBA00006315"/>
    </source>
</evidence>
<dbReference type="NCBIfam" id="TIGR00296">
    <property type="entry name" value="TIGR00296 family protein"/>
    <property type="match status" value="1"/>
</dbReference>
<feature type="domain" description="AMMECR1" evidence="3">
    <location>
        <begin position="333"/>
        <end position="498"/>
    </location>
</feature>
<dbReference type="InterPro" id="IPR027623">
    <property type="entry name" value="AmmeMemoSam_A"/>
</dbReference>
<dbReference type="Pfam" id="PF01875">
    <property type="entry name" value="Memo"/>
    <property type="match status" value="1"/>
</dbReference>
<reference evidence="5" key="1">
    <citation type="submission" date="2017-09" db="EMBL/GenBank/DDBJ databases">
        <title>Depth-based differentiation of microbial function through sediment-hosted aquifers and enrichment of novel symbionts in the deep terrestrial subsurface.</title>
        <authorList>
            <person name="Probst A.J."/>
            <person name="Ladd B."/>
            <person name="Jarett J.K."/>
            <person name="Geller-Mcgrath D.E."/>
            <person name="Sieber C.M.K."/>
            <person name="Emerson J.B."/>
            <person name="Anantharaman K."/>
            <person name="Thomas B.C."/>
            <person name="Malmstrom R."/>
            <person name="Stieglmeier M."/>
            <person name="Klingl A."/>
            <person name="Woyke T."/>
            <person name="Ryan C.M."/>
            <person name="Banfield J.F."/>
        </authorList>
    </citation>
    <scope>NUCLEOTIDE SEQUENCE [LARGE SCALE GENOMIC DNA]</scope>
</reference>
<dbReference type="InterPro" id="IPR002737">
    <property type="entry name" value="MEMO1_fam"/>
</dbReference>